<dbReference type="FunFam" id="3.90.550.10:FF:000130">
    <property type="entry name" value="Family 2 glycosyl transferase"/>
    <property type="match status" value="1"/>
</dbReference>
<accession>C0N9X1</accession>
<gene>
    <name evidence="2" type="ORF">MDMS009_3010</name>
</gene>
<dbReference type="HOGENOM" id="CLU_025996_0_3_6"/>
<proteinExistence type="predicted"/>
<dbReference type="RefSeq" id="WP_008292353.1">
    <property type="nucleotide sequence ID" value="NZ_GG657907.1"/>
</dbReference>
<dbReference type="Proteomes" id="UP000004679">
    <property type="component" value="Unassembled WGS sequence"/>
</dbReference>
<keyword evidence="2" id="KW-0808">Transferase</keyword>
<dbReference type="Pfam" id="PF00535">
    <property type="entry name" value="Glycos_transf_2"/>
    <property type="match status" value="1"/>
</dbReference>
<evidence type="ECO:0000313" key="2">
    <source>
        <dbReference type="EMBL" id="EEF78466.1"/>
    </source>
</evidence>
<dbReference type="OrthoDB" id="9802649at2"/>
<evidence type="ECO:0000313" key="3">
    <source>
        <dbReference type="Proteomes" id="UP000004679"/>
    </source>
</evidence>
<dbReference type="PANTHER" id="PTHR22916">
    <property type="entry name" value="GLYCOSYLTRANSFERASE"/>
    <property type="match status" value="1"/>
</dbReference>
<dbReference type="SUPFAM" id="SSF53448">
    <property type="entry name" value="Nucleotide-diphospho-sugar transferases"/>
    <property type="match status" value="1"/>
</dbReference>
<dbReference type="InterPro" id="IPR001173">
    <property type="entry name" value="Glyco_trans_2-like"/>
</dbReference>
<protein>
    <submittedName>
        <fullName evidence="2">Glycosyl transferase, group 2 family protein</fullName>
    </submittedName>
</protein>
<name>C0N9X1_9GAMM</name>
<dbReference type="EMBL" id="GG657907">
    <property type="protein sequence ID" value="EEF78466.1"/>
    <property type="molecule type" value="Genomic_DNA"/>
</dbReference>
<reference evidence="2 3" key="1">
    <citation type="journal article" date="2011" name="J. Bacteriol.">
        <title>Draft genome sequence of the chemolithoheterotrophic, halophilic methylotroph Methylophaga thiooxydans DMS010.</title>
        <authorList>
            <person name="Boden R."/>
            <person name="Ferriera S."/>
            <person name="Johnson J."/>
            <person name="Kelly D.P."/>
            <person name="Murrell J.C."/>
            <person name="Schafer H."/>
        </authorList>
    </citation>
    <scope>NUCLEOTIDE SEQUENCE [LARGE SCALE GENOMIC DNA]</scope>
    <source>
        <strain evidence="2 3">DMS010</strain>
    </source>
</reference>
<organism evidence="2 3">
    <name type="scientific">Methylophaga thiooxydans DMS010</name>
    <dbReference type="NCBI Taxonomy" id="637616"/>
    <lineage>
        <taxon>Bacteria</taxon>
        <taxon>Pseudomonadati</taxon>
        <taxon>Pseudomonadota</taxon>
        <taxon>Gammaproteobacteria</taxon>
        <taxon>Thiotrichales</taxon>
        <taxon>Piscirickettsiaceae</taxon>
        <taxon>Methylophaga</taxon>
    </lineage>
</organism>
<dbReference type="PANTHER" id="PTHR22916:SF3">
    <property type="entry name" value="UDP-GLCNAC:BETAGAL BETA-1,3-N-ACETYLGLUCOSAMINYLTRANSFERASE-LIKE PROTEIN 1"/>
    <property type="match status" value="1"/>
</dbReference>
<sequence>MNNLKEDEISEVSIITPLHNAEAYISQTIGSVLHQTYQKWELIIVDDVSEDDSVQIVENFSKNDARIKLIRLRENSGAAVARNTAIETAKGRYIAFLDSDDVWLPEKLERQLTFMQENNYPFSFSAYERIDENGRSLGTVGVPKKVNYKQMLKTSVIGCLTAMYDTSHFGKVYMPLIRKRQDYGLWLKLLKQTDFAHGLQTSLGKYRIRRDSISANKMNTATYNWRLYRQVEKLSFLASCYYFSHYAVRGLLRTKFPTFAKKLGVMQ</sequence>
<evidence type="ECO:0000259" key="1">
    <source>
        <dbReference type="Pfam" id="PF00535"/>
    </source>
</evidence>
<feature type="domain" description="Glycosyltransferase 2-like" evidence="1">
    <location>
        <begin position="13"/>
        <end position="136"/>
    </location>
</feature>
<dbReference type="AlphaFoldDB" id="C0N9X1"/>
<dbReference type="Gene3D" id="3.90.550.10">
    <property type="entry name" value="Spore Coat Polysaccharide Biosynthesis Protein SpsA, Chain A"/>
    <property type="match status" value="1"/>
</dbReference>
<dbReference type="GO" id="GO:0016758">
    <property type="term" value="F:hexosyltransferase activity"/>
    <property type="evidence" value="ECO:0007669"/>
    <property type="project" value="UniProtKB-ARBA"/>
</dbReference>
<dbReference type="InterPro" id="IPR029044">
    <property type="entry name" value="Nucleotide-diphossugar_trans"/>
</dbReference>
<dbReference type="CDD" id="cd00761">
    <property type="entry name" value="Glyco_tranf_GTA_type"/>
    <property type="match status" value="1"/>
</dbReference>
<keyword evidence="3" id="KW-1185">Reference proteome</keyword>